<evidence type="ECO:0000256" key="2">
    <source>
        <dbReference type="ARBA" id="ARBA00022692"/>
    </source>
</evidence>
<feature type="transmembrane region" description="Helical" evidence="6">
    <location>
        <begin position="182"/>
        <end position="202"/>
    </location>
</feature>
<gene>
    <name evidence="8" type="ORF">ADK38_04140</name>
</gene>
<feature type="transmembrane region" description="Helical" evidence="6">
    <location>
        <begin position="84"/>
        <end position="103"/>
    </location>
</feature>
<evidence type="ECO:0000259" key="7">
    <source>
        <dbReference type="PROSITE" id="PS50929"/>
    </source>
</evidence>
<dbReference type="Pfam" id="PF00664">
    <property type="entry name" value="ABC_membrane"/>
    <property type="match status" value="1"/>
</dbReference>
<dbReference type="InterPro" id="IPR011527">
    <property type="entry name" value="ABC1_TM_dom"/>
</dbReference>
<dbReference type="SUPFAM" id="SSF90123">
    <property type="entry name" value="ABC transporter transmembrane region"/>
    <property type="match status" value="1"/>
</dbReference>
<evidence type="ECO:0000256" key="3">
    <source>
        <dbReference type="ARBA" id="ARBA00022989"/>
    </source>
</evidence>
<dbReference type="PANTHER" id="PTHR43394:SF1">
    <property type="entry name" value="ATP-BINDING CASSETTE SUB-FAMILY B MEMBER 10, MITOCHONDRIAL"/>
    <property type="match status" value="1"/>
</dbReference>
<comment type="subcellular location">
    <subcellularLocation>
        <location evidence="1">Cell membrane</location>
        <topology evidence="1">Multi-pass membrane protein</topology>
    </subcellularLocation>
</comment>
<evidence type="ECO:0000256" key="4">
    <source>
        <dbReference type="ARBA" id="ARBA00023136"/>
    </source>
</evidence>
<sequence length="219" mass="23148">MIGVAPPAHDPAAPESATTLPVGTPRTVRAYVGELLRRHRRAFVVLVTVNAVAVLASMIGPYLLGGLVEDLSEGTEDLHLGRTISLFAVALAVQSVFTHMVRLRGSVLGEEMLADLREDFLVRSVALPPGVLERAGTGDLLSRITTDIDRLAEAMREAVPQLAIGVVWVALLLGALGLTAPPLALCALVAVPVLVVGGRWYFRRAPSAYRSEAAGYAAV</sequence>
<dbReference type="EMBL" id="LGUT01000336">
    <property type="protein sequence ID" value="KOG91268.1"/>
    <property type="molecule type" value="Genomic_DNA"/>
</dbReference>
<comment type="caution">
    <text evidence="8">The sequence shown here is derived from an EMBL/GenBank/DDBJ whole genome shotgun (WGS) entry which is preliminary data.</text>
</comment>
<protein>
    <submittedName>
        <fullName evidence="8">Multidrug ABC transporter ATPase</fullName>
    </submittedName>
</protein>
<keyword evidence="9" id="KW-1185">Reference proteome</keyword>
<name>A0ABR5JCU1_9ACTN</name>
<accession>A0ABR5JCU1</accession>
<dbReference type="PANTHER" id="PTHR43394">
    <property type="entry name" value="ATP-DEPENDENT PERMEASE MDL1, MITOCHONDRIAL"/>
    <property type="match status" value="1"/>
</dbReference>
<evidence type="ECO:0000313" key="9">
    <source>
        <dbReference type="Proteomes" id="UP000037020"/>
    </source>
</evidence>
<feature type="transmembrane region" description="Helical" evidence="6">
    <location>
        <begin position="158"/>
        <end position="176"/>
    </location>
</feature>
<dbReference type="InterPro" id="IPR039421">
    <property type="entry name" value="Type_1_exporter"/>
</dbReference>
<evidence type="ECO:0000256" key="1">
    <source>
        <dbReference type="ARBA" id="ARBA00004651"/>
    </source>
</evidence>
<dbReference type="InterPro" id="IPR036640">
    <property type="entry name" value="ABC1_TM_sf"/>
</dbReference>
<dbReference type="PROSITE" id="PS50929">
    <property type="entry name" value="ABC_TM1F"/>
    <property type="match status" value="1"/>
</dbReference>
<feature type="region of interest" description="Disordered" evidence="5">
    <location>
        <begin position="1"/>
        <end position="21"/>
    </location>
</feature>
<feature type="domain" description="ABC transmembrane type-1" evidence="7">
    <location>
        <begin position="51"/>
        <end position="219"/>
    </location>
</feature>
<feature type="transmembrane region" description="Helical" evidence="6">
    <location>
        <begin position="43"/>
        <end position="64"/>
    </location>
</feature>
<reference evidence="8 9" key="1">
    <citation type="submission" date="2015-07" db="EMBL/GenBank/DDBJ databases">
        <authorList>
            <person name="Ju K.-S."/>
            <person name="Doroghazi J.R."/>
            <person name="Metcalf W.W."/>
        </authorList>
    </citation>
    <scope>NUCLEOTIDE SEQUENCE [LARGE SCALE GENOMIC DNA]</scope>
    <source>
        <strain evidence="8 9">NRRL B-3589</strain>
    </source>
</reference>
<dbReference type="Gene3D" id="1.20.1560.10">
    <property type="entry name" value="ABC transporter type 1, transmembrane domain"/>
    <property type="match status" value="1"/>
</dbReference>
<evidence type="ECO:0000256" key="6">
    <source>
        <dbReference type="SAM" id="Phobius"/>
    </source>
</evidence>
<organism evidence="8 9">
    <name type="scientific">Streptomyces varsoviensis</name>
    <dbReference type="NCBI Taxonomy" id="67373"/>
    <lineage>
        <taxon>Bacteria</taxon>
        <taxon>Bacillati</taxon>
        <taxon>Actinomycetota</taxon>
        <taxon>Actinomycetes</taxon>
        <taxon>Kitasatosporales</taxon>
        <taxon>Streptomycetaceae</taxon>
        <taxon>Streptomyces</taxon>
    </lineage>
</organism>
<dbReference type="Proteomes" id="UP000037020">
    <property type="component" value="Unassembled WGS sequence"/>
</dbReference>
<evidence type="ECO:0000313" key="8">
    <source>
        <dbReference type="EMBL" id="KOG91268.1"/>
    </source>
</evidence>
<keyword evidence="4 6" id="KW-0472">Membrane</keyword>
<feature type="non-terminal residue" evidence="8">
    <location>
        <position position="219"/>
    </location>
</feature>
<evidence type="ECO:0000256" key="5">
    <source>
        <dbReference type="SAM" id="MobiDB-lite"/>
    </source>
</evidence>
<proteinExistence type="predicted"/>
<keyword evidence="3 6" id="KW-1133">Transmembrane helix</keyword>
<keyword evidence="2 6" id="KW-0812">Transmembrane</keyword>